<evidence type="ECO:0000256" key="1">
    <source>
        <dbReference type="ARBA" id="ARBA00004370"/>
    </source>
</evidence>
<feature type="domain" description="Dynamin N-terminal" evidence="7">
    <location>
        <begin position="163"/>
        <end position="336"/>
    </location>
</feature>
<organism evidence="8 9">
    <name type="scientific">Fusobacterium mortiferum</name>
    <dbReference type="NCBI Taxonomy" id="850"/>
    <lineage>
        <taxon>Bacteria</taxon>
        <taxon>Fusobacteriati</taxon>
        <taxon>Fusobacteriota</taxon>
        <taxon>Fusobacteriia</taxon>
        <taxon>Fusobacteriales</taxon>
        <taxon>Fusobacteriaceae</taxon>
        <taxon>Fusobacterium</taxon>
    </lineage>
</organism>
<gene>
    <name evidence="8" type="ORF">H6A04_10530</name>
</gene>
<evidence type="ECO:0000259" key="7">
    <source>
        <dbReference type="Pfam" id="PF00350"/>
    </source>
</evidence>
<dbReference type="InterPro" id="IPR027094">
    <property type="entry name" value="Mitofusin_fam"/>
</dbReference>
<dbReference type="RefSeq" id="WP_204716707.1">
    <property type="nucleotide sequence ID" value="NZ_JACJLT010000169.1"/>
</dbReference>
<dbReference type="PANTHER" id="PTHR10465">
    <property type="entry name" value="TRANSMEMBRANE GTPASE FZO1"/>
    <property type="match status" value="1"/>
</dbReference>
<keyword evidence="6" id="KW-0175">Coiled coil</keyword>
<dbReference type="Proteomes" id="UP000728968">
    <property type="component" value="Unassembled WGS sequence"/>
</dbReference>
<dbReference type="EMBL" id="JACJLT010000169">
    <property type="protein sequence ID" value="MBM6876072.1"/>
    <property type="molecule type" value="Genomic_DNA"/>
</dbReference>
<dbReference type="PANTHER" id="PTHR10465:SF0">
    <property type="entry name" value="SARCALUMENIN"/>
    <property type="match status" value="1"/>
</dbReference>
<dbReference type="SUPFAM" id="SSF52540">
    <property type="entry name" value="P-loop containing nucleoside triphosphate hydrolases"/>
    <property type="match status" value="1"/>
</dbReference>
<feature type="coiled-coil region" evidence="6">
    <location>
        <begin position="118"/>
        <end position="157"/>
    </location>
</feature>
<name>A0ABS2G661_FUSMR</name>
<evidence type="ECO:0000256" key="5">
    <source>
        <dbReference type="ARBA" id="ARBA00023136"/>
    </source>
</evidence>
<proteinExistence type="predicted"/>
<evidence type="ECO:0000256" key="6">
    <source>
        <dbReference type="SAM" id="Coils"/>
    </source>
</evidence>
<feature type="coiled-coil region" evidence="6">
    <location>
        <begin position="538"/>
        <end position="609"/>
    </location>
</feature>
<evidence type="ECO:0000256" key="3">
    <source>
        <dbReference type="ARBA" id="ARBA00022801"/>
    </source>
</evidence>
<keyword evidence="2" id="KW-0547">Nucleotide-binding</keyword>
<keyword evidence="3" id="KW-0378">Hydrolase</keyword>
<dbReference type="InterPro" id="IPR027417">
    <property type="entry name" value="P-loop_NTPase"/>
</dbReference>
<evidence type="ECO:0000313" key="9">
    <source>
        <dbReference type="Proteomes" id="UP000728968"/>
    </source>
</evidence>
<evidence type="ECO:0000256" key="2">
    <source>
        <dbReference type="ARBA" id="ARBA00022741"/>
    </source>
</evidence>
<protein>
    <submittedName>
        <fullName evidence="8">Dynamin family protein</fullName>
    </submittedName>
</protein>
<keyword evidence="5" id="KW-0472">Membrane</keyword>
<reference evidence="8 9" key="1">
    <citation type="journal article" date="2021" name="Sci. Rep.">
        <title>The distribution of antibiotic resistance genes in chicken gut microbiota commensals.</title>
        <authorList>
            <person name="Juricova H."/>
            <person name="Matiasovicova J."/>
            <person name="Kubasova T."/>
            <person name="Cejkova D."/>
            <person name="Rychlik I."/>
        </authorList>
    </citation>
    <scope>NUCLEOTIDE SEQUENCE [LARGE SCALE GENOMIC DNA]</scope>
    <source>
        <strain evidence="8 9">An425</strain>
    </source>
</reference>
<accession>A0ABS2G661</accession>
<dbReference type="Pfam" id="PF00350">
    <property type="entry name" value="Dynamin_N"/>
    <property type="match status" value="1"/>
</dbReference>
<dbReference type="InterPro" id="IPR045063">
    <property type="entry name" value="Dynamin_N"/>
</dbReference>
<dbReference type="Gene3D" id="3.40.50.300">
    <property type="entry name" value="P-loop containing nucleotide triphosphate hydrolases"/>
    <property type="match status" value="1"/>
</dbReference>
<comment type="caution">
    <text evidence="8">The sequence shown here is derived from an EMBL/GenBank/DDBJ whole genome shotgun (WGS) entry which is preliminary data.</text>
</comment>
<evidence type="ECO:0000313" key="8">
    <source>
        <dbReference type="EMBL" id="MBM6876072.1"/>
    </source>
</evidence>
<keyword evidence="9" id="KW-1185">Reference proteome</keyword>
<keyword evidence="4" id="KW-0342">GTP-binding</keyword>
<feature type="coiled-coil region" evidence="6">
    <location>
        <begin position="708"/>
        <end position="761"/>
    </location>
</feature>
<feature type="non-terminal residue" evidence="8">
    <location>
        <position position="805"/>
    </location>
</feature>
<comment type="subcellular location">
    <subcellularLocation>
        <location evidence="1">Membrane</location>
    </subcellularLocation>
</comment>
<sequence length="805" mass="94942">MAIRRQIRETILEMNENQREQIEFQYEPYFCKINILNSSIELNKNSRTRLIIKKNKGKALYIWIEEFIKSIGEDFNTKYIKIIFKGRKEEVGDVLEAINKFNENGWKLEIEFIEITENKKIIEECKECLQEIENSKIESLKEEFKKYEVRKKFDEANNSDIEIGVIATMSSGKSTLINAMLGQEILPSKNEACTSIICRIENDKFQDEFIYRTEYIDNEEKSKWKEIDIKELNQLNEDATNVVDIHIKGKFPGIDDNEMRIILVDTLGPNSSLNLKHKEITYNFVKDNMKNPLVLYVLNATQLATNDDATLLKEIAEEIEKNGKQAEERFIFALNKIDCFDPEKESIKDLIKNAEKYLANFGIEKPRIFPVSAEAAKLYRMKEMGIELTRSEENDYENYLFKILPDESYEGIKTFENSSLPENLKEEIRERIRLYPQEILLHYSGITAIEMYINKYISKYAKALKVRNAITTMKDVVDLFYSEKVMLKGKNEKELEKISKEIEELQDILKIGGNNRIQKIKDKVISLNVYDVEYHYLMEKISEKFSEIERELNRKEVTPTKAAALLEKSCEELEELYINLKTSILNLSSKELQRKIDELIEELKVIYDKELDGKDLTNELKIILEQQLNLKLPKIASMLSVGYYTKDELKRVKPVTRFVGMKKKRLWYTLWLLSEEEPEYEETYEEEYETKEYIDLQEVYNIYIDPIKAKLRQQIYVAQKELQNSLEKIKLEGLEQIKRLEEEIEKNIIQLKEKVENQNKILKTYELFGGEFMAREKISKDKKIQLVLQYINKEKSAKEIATNND</sequence>
<evidence type="ECO:0000256" key="4">
    <source>
        <dbReference type="ARBA" id="ARBA00023134"/>
    </source>
</evidence>